<keyword evidence="3" id="KW-1185">Reference proteome</keyword>
<reference evidence="2 3" key="1">
    <citation type="submission" date="2022-04" db="EMBL/GenBank/DDBJ databases">
        <title>Positive selection, recombination, and allopatry shape intraspecific diversity of widespread and dominant cyanobacteria.</title>
        <authorList>
            <person name="Wei J."/>
            <person name="Shu W."/>
            <person name="Hu C."/>
        </authorList>
    </citation>
    <scope>NUCLEOTIDE SEQUENCE [LARGE SCALE GENOMIC DNA]</scope>
    <source>
        <strain evidence="2 3">GB2-A4</strain>
    </source>
</reference>
<protein>
    <submittedName>
        <fullName evidence="2">Uncharacterized protein</fullName>
    </submittedName>
</protein>
<comment type="caution">
    <text evidence="2">The sequence shown here is derived from an EMBL/GenBank/DDBJ whole genome shotgun (WGS) entry which is preliminary data.</text>
</comment>
<evidence type="ECO:0000313" key="2">
    <source>
        <dbReference type="EMBL" id="MEP0818475.1"/>
    </source>
</evidence>
<dbReference type="EMBL" id="JAMPKM010000009">
    <property type="protein sequence ID" value="MEP0818475.1"/>
    <property type="molecule type" value="Genomic_DNA"/>
</dbReference>
<gene>
    <name evidence="2" type="ORF">NC998_15355</name>
</gene>
<keyword evidence="1" id="KW-0812">Transmembrane</keyword>
<accession>A0ABV0J9M4</accession>
<sequence length="102" mass="10926">MSPSENKLAVSPRPLISPAYRQALEPYTEPESLELSDHKPPIMQLAIAASPTTLASKPNRIEVALAWLVAGVCMLGVTSTWNLAFTAPTPQTNQAPLERSGS</sequence>
<feature type="transmembrane region" description="Helical" evidence="1">
    <location>
        <begin position="64"/>
        <end position="84"/>
    </location>
</feature>
<evidence type="ECO:0000313" key="3">
    <source>
        <dbReference type="Proteomes" id="UP001464891"/>
    </source>
</evidence>
<evidence type="ECO:0000256" key="1">
    <source>
        <dbReference type="SAM" id="Phobius"/>
    </source>
</evidence>
<name>A0ABV0J9M4_9CYAN</name>
<organism evidence="2 3">
    <name type="scientific">Trichocoleus desertorum GB2-A4</name>
    <dbReference type="NCBI Taxonomy" id="2933944"/>
    <lineage>
        <taxon>Bacteria</taxon>
        <taxon>Bacillati</taxon>
        <taxon>Cyanobacteriota</taxon>
        <taxon>Cyanophyceae</taxon>
        <taxon>Leptolyngbyales</taxon>
        <taxon>Trichocoleusaceae</taxon>
        <taxon>Trichocoleus</taxon>
    </lineage>
</organism>
<dbReference type="Proteomes" id="UP001464891">
    <property type="component" value="Unassembled WGS sequence"/>
</dbReference>
<keyword evidence="1" id="KW-1133">Transmembrane helix</keyword>
<proteinExistence type="predicted"/>
<keyword evidence="1" id="KW-0472">Membrane</keyword>